<keyword evidence="2" id="KW-1185">Reference proteome</keyword>
<evidence type="ECO:0000313" key="2">
    <source>
        <dbReference type="Proteomes" id="UP001143910"/>
    </source>
</evidence>
<gene>
    <name evidence="1" type="ORF">NQ176_g6129</name>
</gene>
<accession>A0ACC1N677</accession>
<proteinExistence type="predicted"/>
<reference evidence="1" key="1">
    <citation type="submission" date="2022-08" db="EMBL/GenBank/DDBJ databases">
        <title>Genome Sequence of Lecanicillium fungicola.</title>
        <authorList>
            <person name="Buettner E."/>
        </authorList>
    </citation>
    <scope>NUCLEOTIDE SEQUENCE</scope>
    <source>
        <strain evidence="1">Babe33</strain>
    </source>
</reference>
<protein>
    <submittedName>
        <fullName evidence="1">Uncharacterized protein</fullName>
    </submittedName>
</protein>
<evidence type="ECO:0000313" key="1">
    <source>
        <dbReference type="EMBL" id="KAJ2974303.1"/>
    </source>
</evidence>
<organism evidence="1 2">
    <name type="scientific">Zarea fungicola</name>
    <dbReference type="NCBI Taxonomy" id="93591"/>
    <lineage>
        <taxon>Eukaryota</taxon>
        <taxon>Fungi</taxon>
        <taxon>Dikarya</taxon>
        <taxon>Ascomycota</taxon>
        <taxon>Pezizomycotina</taxon>
        <taxon>Sordariomycetes</taxon>
        <taxon>Hypocreomycetidae</taxon>
        <taxon>Hypocreales</taxon>
        <taxon>Cordycipitaceae</taxon>
        <taxon>Zarea</taxon>
    </lineage>
</organism>
<name>A0ACC1N677_9HYPO</name>
<sequence>MAPVQPQQAGVSLPLIYRFFFLALEPISALVGAYFCHFRQSRYLQLLEGSPTSSTPLSTGPALATSVAMSQLANMYLFFALNEAIVLRSTGDMRVWKTVITVLLLADFGHLYSMKQLGWPIYYNVLGWNVGDLGNVPWVWDGNEDTEKTAMSEWDKASLQLTSAALSAAGKDDTATGAASGAQRKHGEATYSSSGTTIWGMAPSSFSRPFAASASSAGSRF</sequence>
<comment type="caution">
    <text evidence="1">The sequence shown here is derived from an EMBL/GenBank/DDBJ whole genome shotgun (WGS) entry which is preliminary data.</text>
</comment>
<dbReference type="EMBL" id="JANJQO010000847">
    <property type="protein sequence ID" value="KAJ2974303.1"/>
    <property type="molecule type" value="Genomic_DNA"/>
</dbReference>
<dbReference type="Proteomes" id="UP001143910">
    <property type="component" value="Unassembled WGS sequence"/>
</dbReference>